<feature type="region of interest" description="Disordered" evidence="7">
    <location>
        <begin position="575"/>
        <end position="594"/>
    </location>
</feature>
<name>A0A3D9H1L4_9PROT</name>
<dbReference type="PANTHER" id="PTHR24221">
    <property type="entry name" value="ATP-BINDING CASSETTE SUB-FAMILY B"/>
    <property type="match status" value="1"/>
</dbReference>
<dbReference type="GO" id="GO:0005886">
    <property type="term" value="C:plasma membrane"/>
    <property type="evidence" value="ECO:0007669"/>
    <property type="project" value="UniProtKB-SubCell"/>
</dbReference>
<evidence type="ECO:0000256" key="5">
    <source>
        <dbReference type="ARBA" id="ARBA00022989"/>
    </source>
</evidence>
<evidence type="ECO:0000259" key="9">
    <source>
        <dbReference type="PROSITE" id="PS50893"/>
    </source>
</evidence>
<keyword evidence="6 8" id="KW-0472">Membrane</keyword>
<feature type="domain" description="ABC transporter" evidence="9">
    <location>
        <begin position="344"/>
        <end position="581"/>
    </location>
</feature>
<dbReference type="Proteomes" id="UP000256845">
    <property type="component" value="Unassembled WGS sequence"/>
</dbReference>
<keyword evidence="5 8" id="KW-1133">Transmembrane helix</keyword>
<feature type="transmembrane region" description="Helical" evidence="8">
    <location>
        <begin position="147"/>
        <end position="166"/>
    </location>
</feature>
<feature type="transmembrane region" description="Helical" evidence="8">
    <location>
        <begin position="172"/>
        <end position="192"/>
    </location>
</feature>
<evidence type="ECO:0000256" key="8">
    <source>
        <dbReference type="SAM" id="Phobius"/>
    </source>
</evidence>
<keyword evidence="2 8" id="KW-0812">Transmembrane</keyword>
<evidence type="ECO:0000256" key="1">
    <source>
        <dbReference type="ARBA" id="ARBA00004651"/>
    </source>
</evidence>
<gene>
    <name evidence="11" type="ORF">DFP90_1224</name>
</gene>
<evidence type="ECO:0000259" key="10">
    <source>
        <dbReference type="PROSITE" id="PS50929"/>
    </source>
</evidence>
<sequence length="594" mass="64185">MFAGKKRSGPLQQNMQSGIVATGPLPPIRKAVWKAIMASLVLSAVINLLFLTTPLYMMQIFDRVLSGRREETLVLLTVIAVFAYIAYGFLDWARNQLMAGAGTWVERQLAGPTLMAALNSTVQGSAISGQGLRDLTQVRNLISGRSLFPLLDFPWSLIFFAILWMLDYRLGIYALACTFILVALAVAGEMIARRAHRRGTDKQALVNRWADQAIAQADAIKAMGMQDNLLKRHKNLMDQTHQENRWASGLMEAFAATARAARQISQLGIMALAAWLLLQGDLSPGVVIGASIILSRALAPVDILISSWQQFITGINAYGRLCSLLEAYENRQGTTEPPEPMARLAVINLHKRNPLLANSFLLQGINLNLSQSEVVGIIGPSGSGKTTLCRLLAGITRPDIGEIRLDAAKLEHWPGSRLGRYIGYLPQDVGLPPATVAETIARLSPEPDLEQVYTAARNADAHDLIMSLPNGYDTLVGAGGVALSGGQRQRVGLARALFGDPVLLVLDEPDAHLDNNGIQALANAITKVKARGAITVVVSHRPQFMQLMDTILLLSEGKMADCGARDTVLPKLLRNAPPKESQNAPQTVVAGGVG</sequence>
<dbReference type="EMBL" id="QRDW01000022">
    <property type="protein sequence ID" value="RED43385.1"/>
    <property type="molecule type" value="Genomic_DNA"/>
</dbReference>
<dbReference type="InterPro" id="IPR017871">
    <property type="entry name" value="ABC_transporter-like_CS"/>
</dbReference>
<dbReference type="GO" id="GO:0016887">
    <property type="term" value="F:ATP hydrolysis activity"/>
    <property type="evidence" value="ECO:0007669"/>
    <property type="project" value="InterPro"/>
</dbReference>
<dbReference type="PANTHER" id="PTHR24221:SF248">
    <property type="entry name" value="ABC TRANSPORTER TRANSMEMBRANE REGION"/>
    <property type="match status" value="1"/>
</dbReference>
<evidence type="ECO:0000256" key="7">
    <source>
        <dbReference type="SAM" id="MobiDB-lite"/>
    </source>
</evidence>
<dbReference type="SUPFAM" id="SSF52540">
    <property type="entry name" value="P-loop containing nucleoside triphosphate hydrolases"/>
    <property type="match status" value="1"/>
</dbReference>
<accession>A0A3D9H1L4</accession>
<dbReference type="AlphaFoldDB" id="A0A3D9H1L4"/>
<dbReference type="OrthoDB" id="5288404at2"/>
<reference evidence="11 12" key="1">
    <citation type="submission" date="2018-07" db="EMBL/GenBank/DDBJ databases">
        <title>Genomic Encyclopedia of Type Strains, Phase III (KMG-III): the genomes of soil and plant-associated and newly described type strains.</title>
        <authorList>
            <person name="Whitman W."/>
        </authorList>
    </citation>
    <scope>NUCLEOTIDE SEQUENCE [LARGE SCALE GENOMIC DNA]</scope>
    <source>
        <strain evidence="11 12">CECT 8488</strain>
    </source>
</reference>
<evidence type="ECO:0000256" key="4">
    <source>
        <dbReference type="ARBA" id="ARBA00022840"/>
    </source>
</evidence>
<dbReference type="Gene3D" id="1.20.1560.10">
    <property type="entry name" value="ABC transporter type 1, transmembrane domain"/>
    <property type="match status" value="1"/>
</dbReference>
<evidence type="ECO:0000313" key="12">
    <source>
        <dbReference type="Proteomes" id="UP000256845"/>
    </source>
</evidence>
<keyword evidence="12" id="KW-1185">Reference proteome</keyword>
<dbReference type="Gene3D" id="3.40.50.300">
    <property type="entry name" value="P-loop containing nucleotide triphosphate hydrolases"/>
    <property type="match status" value="1"/>
</dbReference>
<feature type="domain" description="ABC transmembrane type-1" evidence="10">
    <location>
        <begin position="38"/>
        <end position="313"/>
    </location>
</feature>
<dbReference type="GO" id="GO:0005524">
    <property type="term" value="F:ATP binding"/>
    <property type="evidence" value="ECO:0007669"/>
    <property type="project" value="UniProtKB-KW"/>
</dbReference>
<proteinExistence type="predicted"/>
<dbReference type="PROSITE" id="PS50929">
    <property type="entry name" value="ABC_TM1F"/>
    <property type="match status" value="1"/>
</dbReference>
<comment type="subcellular location">
    <subcellularLocation>
        <location evidence="1">Cell membrane</location>
        <topology evidence="1">Multi-pass membrane protein</topology>
    </subcellularLocation>
</comment>
<dbReference type="Pfam" id="PF00005">
    <property type="entry name" value="ABC_tran"/>
    <property type="match status" value="1"/>
</dbReference>
<evidence type="ECO:0000256" key="6">
    <source>
        <dbReference type="ARBA" id="ARBA00023136"/>
    </source>
</evidence>
<evidence type="ECO:0000256" key="2">
    <source>
        <dbReference type="ARBA" id="ARBA00022692"/>
    </source>
</evidence>
<keyword evidence="4 11" id="KW-0067">ATP-binding</keyword>
<dbReference type="Pfam" id="PF00664">
    <property type="entry name" value="ABC_membrane"/>
    <property type="match status" value="1"/>
</dbReference>
<dbReference type="InterPro" id="IPR010128">
    <property type="entry name" value="ATPase_T1SS_PrtD-like"/>
</dbReference>
<dbReference type="InterPro" id="IPR003439">
    <property type="entry name" value="ABC_transporter-like_ATP-bd"/>
</dbReference>
<dbReference type="InterPro" id="IPR027417">
    <property type="entry name" value="P-loop_NTPase"/>
</dbReference>
<evidence type="ECO:0000256" key="3">
    <source>
        <dbReference type="ARBA" id="ARBA00022741"/>
    </source>
</evidence>
<feature type="transmembrane region" description="Helical" evidence="8">
    <location>
        <begin position="72"/>
        <end position="90"/>
    </location>
</feature>
<dbReference type="InterPro" id="IPR039421">
    <property type="entry name" value="Type_1_exporter"/>
</dbReference>
<comment type="caution">
    <text evidence="11">The sequence shown here is derived from an EMBL/GenBank/DDBJ whole genome shotgun (WGS) entry which is preliminary data.</text>
</comment>
<dbReference type="InterPro" id="IPR003593">
    <property type="entry name" value="AAA+_ATPase"/>
</dbReference>
<dbReference type="InterPro" id="IPR011527">
    <property type="entry name" value="ABC1_TM_dom"/>
</dbReference>
<dbReference type="GO" id="GO:0140359">
    <property type="term" value="F:ABC-type transporter activity"/>
    <property type="evidence" value="ECO:0007669"/>
    <property type="project" value="InterPro"/>
</dbReference>
<dbReference type="NCBIfam" id="TIGR01842">
    <property type="entry name" value="type_I_sec_PrtD"/>
    <property type="match status" value="1"/>
</dbReference>
<dbReference type="PROSITE" id="PS00211">
    <property type="entry name" value="ABC_TRANSPORTER_1"/>
    <property type="match status" value="1"/>
</dbReference>
<evidence type="ECO:0000313" key="11">
    <source>
        <dbReference type="EMBL" id="RED43385.1"/>
    </source>
</evidence>
<dbReference type="InterPro" id="IPR036640">
    <property type="entry name" value="ABC1_TM_sf"/>
</dbReference>
<dbReference type="SUPFAM" id="SSF90123">
    <property type="entry name" value="ABC transporter transmembrane region"/>
    <property type="match status" value="1"/>
</dbReference>
<dbReference type="SMART" id="SM00382">
    <property type="entry name" value="AAA"/>
    <property type="match status" value="1"/>
</dbReference>
<protein>
    <submittedName>
        <fullName evidence="11">ATP-binding cassette subfamily C protein/ATP-binding cassette subfamily C protein EexD</fullName>
    </submittedName>
</protein>
<feature type="transmembrane region" description="Helical" evidence="8">
    <location>
        <begin position="31"/>
        <end position="52"/>
    </location>
</feature>
<dbReference type="PROSITE" id="PS50893">
    <property type="entry name" value="ABC_TRANSPORTER_2"/>
    <property type="match status" value="1"/>
</dbReference>
<dbReference type="GO" id="GO:0034040">
    <property type="term" value="F:ATPase-coupled lipid transmembrane transporter activity"/>
    <property type="evidence" value="ECO:0007669"/>
    <property type="project" value="TreeGrafter"/>
</dbReference>
<organism evidence="11 12">
    <name type="scientific">Aestuariispira insulae</name>
    <dbReference type="NCBI Taxonomy" id="1461337"/>
    <lineage>
        <taxon>Bacteria</taxon>
        <taxon>Pseudomonadati</taxon>
        <taxon>Pseudomonadota</taxon>
        <taxon>Alphaproteobacteria</taxon>
        <taxon>Rhodospirillales</taxon>
        <taxon>Kiloniellaceae</taxon>
        <taxon>Aestuariispira</taxon>
    </lineage>
</organism>
<dbReference type="GO" id="GO:0030253">
    <property type="term" value="P:protein secretion by the type I secretion system"/>
    <property type="evidence" value="ECO:0007669"/>
    <property type="project" value="InterPro"/>
</dbReference>
<dbReference type="GO" id="GO:0030256">
    <property type="term" value="C:type I protein secretion system complex"/>
    <property type="evidence" value="ECO:0007669"/>
    <property type="project" value="InterPro"/>
</dbReference>
<keyword evidence="3" id="KW-0547">Nucleotide-binding</keyword>